<keyword evidence="1" id="KW-1133">Transmembrane helix</keyword>
<reference evidence="2 3" key="1">
    <citation type="submission" date="2015-05" db="EMBL/GenBank/DDBJ databases">
        <title>Genome sequencing project for genomic taxonomy and phylogenomics of Bacillus-like bacteria.</title>
        <authorList>
            <person name="Liu B."/>
            <person name="Wang J."/>
            <person name="Zhu Y."/>
            <person name="Liu G."/>
            <person name="Chen Q."/>
            <person name="Chen Z."/>
            <person name="Lan J."/>
            <person name="Che J."/>
            <person name="Ge C."/>
            <person name="Shi H."/>
            <person name="Pan Z."/>
            <person name="Liu X."/>
        </authorList>
    </citation>
    <scope>NUCLEOTIDE SEQUENCE [LARGE SCALE GENOMIC DNA]</scope>
    <source>
        <strain evidence="2 3">DSM 9885</strain>
    </source>
</reference>
<dbReference type="Proteomes" id="UP000035218">
    <property type="component" value="Unassembled WGS sequence"/>
</dbReference>
<dbReference type="AlphaFoldDB" id="A0A837KIG4"/>
<evidence type="ECO:0000313" key="3">
    <source>
        <dbReference type="Proteomes" id="UP000035218"/>
    </source>
</evidence>
<feature type="transmembrane region" description="Helical" evidence="1">
    <location>
        <begin position="29"/>
        <end position="51"/>
    </location>
</feature>
<feature type="transmembrane region" description="Helical" evidence="1">
    <location>
        <begin position="57"/>
        <end position="74"/>
    </location>
</feature>
<evidence type="ECO:0000256" key="1">
    <source>
        <dbReference type="SAM" id="Phobius"/>
    </source>
</evidence>
<keyword evidence="1" id="KW-0472">Membrane</keyword>
<accession>A0A837KIG4</accession>
<dbReference type="EMBL" id="LDCN01000006">
    <property type="protein sequence ID" value="KLH97527.1"/>
    <property type="molecule type" value="Genomic_DNA"/>
</dbReference>
<proteinExistence type="predicted"/>
<organism evidence="2 3">
    <name type="scientific">Brevibacillus formosus</name>
    <dbReference type="NCBI Taxonomy" id="54913"/>
    <lineage>
        <taxon>Bacteria</taxon>
        <taxon>Bacillati</taxon>
        <taxon>Bacillota</taxon>
        <taxon>Bacilli</taxon>
        <taxon>Bacillales</taxon>
        <taxon>Paenibacillaceae</taxon>
        <taxon>Brevibacillus</taxon>
    </lineage>
</organism>
<gene>
    <name evidence="2" type="ORF">AA984_20550</name>
</gene>
<protein>
    <submittedName>
        <fullName evidence="2">Uncharacterized protein</fullName>
    </submittedName>
</protein>
<sequence>MGESAYPYVGTASIGGNGMTRKLQKMQRFWNVMTVIIYGVFLPLSCLFMALGEKLPYALFFFMFALPYIEQAGMDHLHRKEMNR</sequence>
<comment type="caution">
    <text evidence="2">The sequence shown here is derived from an EMBL/GenBank/DDBJ whole genome shotgun (WGS) entry which is preliminary data.</text>
</comment>
<name>A0A837KIG4_9BACL</name>
<evidence type="ECO:0000313" key="2">
    <source>
        <dbReference type="EMBL" id="KLH97527.1"/>
    </source>
</evidence>
<keyword evidence="1" id="KW-0812">Transmembrane</keyword>
<dbReference type="OrthoDB" id="2470040at2"/>